<organism evidence="2 3">
    <name type="scientific">Anthostomella pinea</name>
    <dbReference type="NCBI Taxonomy" id="933095"/>
    <lineage>
        <taxon>Eukaryota</taxon>
        <taxon>Fungi</taxon>
        <taxon>Dikarya</taxon>
        <taxon>Ascomycota</taxon>
        <taxon>Pezizomycotina</taxon>
        <taxon>Sordariomycetes</taxon>
        <taxon>Xylariomycetidae</taxon>
        <taxon>Xylariales</taxon>
        <taxon>Xylariaceae</taxon>
        <taxon>Anthostomella</taxon>
    </lineage>
</organism>
<sequence>MPTPAESKVSDRRFTPEPDSISAEDVQQEFADIFAELREADETHSTISHLSSRFVTEPNVDFSGGWQLQLRNLWHLYYVAGKHCNEAAVSPLILQIVEISQRGVLPRNRLNSDGTAELECAPIMVMAGTRQVRQFLWVDLPLLVPAMREYWSHDCARMSRSQRVRISFFLGSLAATSTGQWAYGLCSIALVLLRDTLEKDRRLVRVGVEPGGEDSENTGQSTDMLTIADLLPAVSTWLVQAGSRIVQLCEAGDGTTQGWLTTAPPDDVYSLGPLAVEAGVQPVFGGFNRLRWFFWPHRLDAIGAEAPGQETGGNSTPFVQRVKAEKQMVRRVAHNMVYAASQSNSSIVQELLRMGRLPL</sequence>
<reference evidence="2" key="1">
    <citation type="submission" date="2023-10" db="EMBL/GenBank/DDBJ databases">
        <authorList>
            <person name="Hackl T."/>
        </authorList>
    </citation>
    <scope>NUCLEOTIDE SEQUENCE</scope>
</reference>
<dbReference type="Proteomes" id="UP001295740">
    <property type="component" value="Unassembled WGS sequence"/>
</dbReference>
<dbReference type="PANTHER" id="PTHR38797">
    <property type="entry name" value="NUCLEAR PORE COMPLEX PROTEIN NUP85-RELATED"/>
    <property type="match status" value="1"/>
</dbReference>
<proteinExistence type="predicted"/>
<keyword evidence="3" id="KW-1185">Reference proteome</keyword>
<evidence type="ECO:0000313" key="3">
    <source>
        <dbReference type="Proteomes" id="UP001295740"/>
    </source>
</evidence>
<dbReference type="InterPro" id="IPR053204">
    <property type="entry name" value="Oxopyrrolidines_Biosynth-assoc"/>
</dbReference>
<evidence type="ECO:0000256" key="1">
    <source>
        <dbReference type="SAM" id="MobiDB-lite"/>
    </source>
</evidence>
<accession>A0AAI8VEC1</accession>
<dbReference type="EMBL" id="CAUWAG010000004">
    <property type="protein sequence ID" value="CAJ2502826.1"/>
    <property type="molecule type" value="Genomic_DNA"/>
</dbReference>
<dbReference type="PANTHER" id="PTHR38797:SF7">
    <property type="entry name" value="TRANSCRIPTION FACTOR DOMAIN-CONTAINING PROTEIN"/>
    <property type="match status" value="1"/>
</dbReference>
<protein>
    <submittedName>
        <fullName evidence="2">Uu.00g102200.m01.CDS01</fullName>
    </submittedName>
</protein>
<comment type="caution">
    <text evidence="2">The sequence shown here is derived from an EMBL/GenBank/DDBJ whole genome shotgun (WGS) entry which is preliminary data.</text>
</comment>
<feature type="region of interest" description="Disordered" evidence="1">
    <location>
        <begin position="1"/>
        <end position="22"/>
    </location>
</feature>
<dbReference type="AlphaFoldDB" id="A0AAI8VEC1"/>
<dbReference type="Pfam" id="PF12311">
    <property type="entry name" value="DUF3632"/>
    <property type="match status" value="1"/>
</dbReference>
<evidence type="ECO:0000313" key="2">
    <source>
        <dbReference type="EMBL" id="CAJ2502826.1"/>
    </source>
</evidence>
<dbReference type="InterPro" id="IPR022085">
    <property type="entry name" value="OpdG"/>
</dbReference>
<gene>
    <name evidence="2" type="ORF">KHLLAP_LOCUS3294</name>
</gene>
<name>A0AAI8VEC1_9PEZI</name>